<gene>
    <name evidence="1" type="ORF">CLUMA_CG012739</name>
</gene>
<accession>A0A1J1IGS8</accession>
<organism evidence="1 2">
    <name type="scientific">Clunio marinus</name>
    <dbReference type="NCBI Taxonomy" id="568069"/>
    <lineage>
        <taxon>Eukaryota</taxon>
        <taxon>Metazoa</taxon>
        <taxon>Ecdysozoa</taxon>
        <taxon>Arthropoda</taxon>
        <taxon>Hexapoda</taxon>
        <taxon>Insecta</taxon>
        <taxon>Pterygota</taxon>
        <taxon>Neoptera</taxon>
        <taxon>Endopterygota</taxon>
        <taxon>Diptera</taxon>
        <taxon>Nematocera</taxon>
        <taxon>Chironomoidea</taxon>
        <taxon>Chironomidae</taxon>
        <taxon>Clunio</taxon>
    </lineage>
</organism>
<proteinExistence type="predicted"/>
<name>A0A1J1IGS8_9DIPT</name>
<reference evidence="1 2" key="1">
    <citation type="submission" date="2015-04" db="EMBL/GenBank/DDBJ databases">
        <authorList>
            <person name="Syromyatnikov M.Y."/>
            <person name="Popov V.N."/>
        </authorList>
    </citation>
    <scope>NUCLEOTIDE SEQUENCE [LARGE SCALE GENOMIC DNA]</scope>
</reference>
<dbReference type="EMBL" id="CVRI01000050">
    <property type="protein sequence ID" value="CRK99408.1"/>
    <property type="molecule type" value="Genomic_DNA"/>
</dbReference>
<keyword evidence="2" id="KW-1185">Reference proteome</keyword>
<dbReference type="Proteomes" id="UP000183832">
    <property type="component" value="Unassembled WGS sequence"/>
</dbReference>
<protein>
    <submittedName>
        <fullName evidence="1">CLUMA_CG012739, isoform A</fullName>
    </submittedName>
</protein>
<dbReference type="AlphaFoldDB" id="A0A1J1IGS8"/>
<evidence type="ECO:0000313" key="1">
    <source>
        <dbReference type="EMBL" id="CRK99408.1"/>
    </source>
</evidence>
<sequence>MVAKRYNTQKGEQSEAMNYAMRIFKSSLLLLYDLECCKKIQEGIFHRSVIQIAQVLVRTRPDVLHLLMFTPLH</sequence>
<evidence type="ECO:0000313" key="2">
    <source>
        <dbReference type="Proteomes" id="UP000183832"/>
    </source>
</evidence>